<gene>
    <name evidence="6" type="ORF">SPOG_01287</name>
</gene>
<feature type="region of interest" description="Disordered" evidence="4">
    <location>
        <begin position="366"/>
        <end position="401"/>
    </location>
</feature>
<dbReference type="InterPro" id="IPR036322">
    <property type="entry name" value="WD40_repeat_dom_sf"/>
</dbReference>
<dbReference type="OMA" id="YDGMARI"/>
<sequence>MELDLYPKDETLNITKDGVDSDDILHSKKKKECQSNNGFTEYCTLAGHTKSVTSIAVSPDRRWIATASADATIKLWSTLTFRLECTLFGHSRGISEIRWASGGRFLASASDDKTVRIWDIEKRSSARCLQGHTSFVSSVDFNPMGTLLVSGSWDETVRIWSVQDGRCIRMLPAHSEPITSVSISSDGTLCASASYDGMARIWDVMSGQCLKTLVEPINVPLSNIKFSPNGQYLIVSNLNSQMRLWDYRNNRVVHLYDCHKNTHFSMSWDYYLSRYFPWEPNNYQERSVETDISAYEDVYLLTPSEDGRVYITDPSTKAVVDDSIQHSDAPNVSLLHVASLGPFIISAGTDPYVRVWAPERLFSETKHEEEEKNQKSLQETLPIRQQSTSSNTESMSDSRIL</sequence>
<dbReference type="PROSITE" id="PS50294">
    <property type="entry name" value="WD_REPEATS_REGION"/>
    <property type="match status" value="4"/>
</dbReference>
<evidence type="ECO:0000259" key="5">
    <source>
        <dbReference type="Pfam" id="PF25175"/>
    </source>
</evidence>
<dbReference type="Gene3D" id="2.130.10.10">
    <property type="entry name" value="YVTN repeat-like/Quinoprotein amine dehydrogenase"/>
    <property type="match status" value="1"/>
</dbReference>
<dbReference type="STRING" id="653667.S9X9T6"/>
<evidence type="ECO:0000256" key="1">
    <source>
        <dbReference type="ARBA" id="ARBA00022574"/>
    </source>
</evidence>
<feature type="compositionally biased region" description="Low complexity" evidence="4">
    <location>
        <begin position="387"/>
        <end position="401"/>
    </location>
</feature>
<evidence type="ECO:0000313" key="7">
    <source>
        <dbReference type="Proteomes" id="UP000015464"/>
    </source>
</evidence>
<dbReference type="Pfam" id="PF25175">
    <property type="entry name" value="Beta-prop_WDR5"/>
    <property type="match status" value="1"/>
</dbReference>
<accession>S9X9T6</accession>
<keyword evidence="1 3" id="KW-0853">WD repeat</keyword>
<keyword evidence="7" id="KW-1185">Reference proteome</keyword>
<dbReference type="GeneID" id="25035616"/>
<dbReference type="PRINTS" id="PR00320">
    <property type="entry name" value="GPROTEINBRPT"/>
</dbReference>
<feature type="domain" description="WDR5-like beta-propeller" evidence="5">
    <location>
        <begin position="44"/>
        <end position="356"/>
    </location>
</feature>
<dbReference type="PROSITE" id="PS00678">
    <property type="entry name" value="WD_REPEATS_1"/>
    <property type="match status" value="2"/>
</dbReference>
<dbReference type="GO" id="GO:0048188">
    <property type="term" value="C:Set1C/COMPASS complex"/>
    <property type="evidence" value="ECO:0007669"/>
    <property type="project" value="EnsemblFungi"/>
</dbReference>
<feature type="repeat" description="WD" evidence="3">
    <location>
        <begin position="221"/>
        <end position="255"/>
    </location>
</feature>
<evidence type="ECO:0000256" key="4">
    <source>
        <dbReference type="SAM" id="MobiDB-lite"/>
    </source>
</evidence>
<dbReference type="InterPro" id="IPR019775">
    <property type="entry name" value="WD40_repeat_CS"/>
</dbReference>
<name>S9X9T6_SCHCR</name>
<dbReference type="PANTHER" id="PTHR19879:SF1">
    <property type="entry name" value="CANNONBALL-RELATED"/>
    <property type="match status" value="1"/>
</dbReference>
<feature type="repeat" description="WD" evidence="3">
    <location>
        <begin position="45"/>
        <end position="77"/>
    </location>
</feature>
<feature type="repeat" description="WD" evidence="3">
    <location>
        <begin position="171"/>
        <end position="212"/>
    </location>
</feature>
<dbReference type="InterPro" id="IPR015943">
    <property type="entry name" value="WD40/YVTN_repeat-like_dom_sf"/>
</dbReference>
<dbReference type="SUPFAM" id="SSF50978">
    <property type="entry name" value="WD40 repeat-like"/>
    <property type="match status" value="1"/>
</dbReference>
<evidence type="ECO:0000313" key="6">
    <source>
        <dbReference type="EMBL" id="EPY50531.1"/>
    </source>
</evidence>
<dbReference type="InterPro" id="IPR059122">
    <property type="entry name" value="Beta-prop_WDR5-like"/>
</dbReference>
<dbReference type="EMBL" id="KE546993">
    <property type="protein sequence ID" value="EPY50531.1"/>
    <property type="molecule type" value="Genomic_DNA"/>
</dbReference>
<dbReference type="InterPro" id="IPR001680">
    <property type="entry name" value="WD40_rpt"/>
</dbReference>
<feature type="repeat" description="WD" evidence="3">
    <location>
        <begin position="129"/>
        <end position="170"/>
    </location>
</feature>
<dbReference type="AlphaFoldDB" id="S9X9T6"/>
<dbReference type="PROSITE" id="PS50082">
    <property type="entry name" value="WD_REPEATS_2"/>
    <property type="match status" value="5"/>
</dbReference>
<dbReference type="SMART" id="SM00320">
    <property type="entry name" value="WD40"/>
    <property type="match status" value="6"/>
</dbReference>
<dbReference type="InterPro" id="IPR020472">
    <property type="entry name" value="WD40_PAC1"/>
</dbReference>
<proteinExistence type="predicted"/>
<evidence type="ECO:0000256" key="3">
    <source>
        <dbReference type="PROSITE-ProRule" id="PRU00221"/>
    </source>
</evidence>
<dbReference type="RefSeq" id="XP_013025012.1">
    <property type="nucleotide sequence ID" value="XM_013169558.1"/>
</dbReference>
<reference evidence="6 7" key="1">
    <citation type="journal article" date="2011" name="Science">
        <title>Comparative functional genomics of the fission yeasts.</title>
        <authorList>
            <person name="Rhind N."/>
            <person name="Chen Z."/>
            <person name="Yassour M."/>
            <person name="Thompson D.A."/>
            <person name="Haas B.J."/>
            <person name="Habib N."/>
            <person name="Wapinski I."/>
            <person name="Roy S."/>
            <person name="Lin M.F."/>
            <person name="Heiman D.I."/>
            <person name="Young S.K."/>
            <person name="Furuya K."/>
            <person name="Guo Y."/>
            <person name="Pidoux A."/>
            <person name="Chen H.M."/>
            <person name="Robbertse B."/>
            <person name="Goldberg J.M."/>
            <person name="Aoki K."/>
            <person name="Bayne E.H."/>
            <person name="Berlin A.M."/>
            <person name="Desjardins C.A."/>
            <person name="Dobbs E."/>
            <person name="Dukaj L."/>
            <person name="Fan L."/>
            <person name="FitzGerald M.G."/>
            <person name="French C."/>
            <person name="Gujja S."/>
            <person name="Hansen K."/>
            <person name="Keifenheim D."/>
            <person name="Levin J.Z."/>
            <person name="Mosher R.A."/>
            <person name="Mueller C.A."/>
            <person name="Pfiffner J."/>
            <person name="Priest M."/>
            <person name="Russ C."/>
            <person name="Smialowska A."/>
            <person name="Swoboda P."/>
            <person name="Sykes S.M."/>
            <person name="Vaughn M."/>
            <person name="Vengrova S."/>
            <person name="Yoder R."/>
            <person name="Zeng Q."/>
            <person name="Allshire R."/>
            <person name="Baulcombe D."/>
            <person name="Birren B.W."/>
            <person name="Brown W."/>
            <person name="Ekwall K."/>
            <person name="Kellis M."/>
            <person name="Leatherwood J."/>
            <person name="Levin H."/>
            <person name="Margalit H."/>
            <person name="Martienssen R."/>
            <person name="Nieduszynski C.A."/>
            <person name="Spatafora J.W."/>
            <person name="Friedman N."/>
            <person name="Dalgaard J.Z."/>
            <person name="Baumann P."/>
            <person name="Niki H."/>
            <person name="Regev A."/>
            <person name="Nusbaum C."/>
        </authorList>
    </citation>
    <scope>NUCLEOTIDE SEQUENCE [LARGE SCALE GENOMIC DNA]</scope>
    <source>
        <strain evidence="7">OY26 / ATCC MYA-4695 / CBS 11777 / NBRC 106824 / NRRL Y48691</strain>
    </source>
</reference>
<dbReference type="PANTHER" id="PTHR19879">
    <property type="entry name" value="TRANSCRIPTION INITIATION FACTOR TFIID"/>
    <property type="match status" value="1"/>
</dbReference>
<dbReference type="Proteomes" id="UP000015464">
    <property type="component" value="Unassembled WGS sequence"/>
</dbReference>
<dbReference type="eggNOG" id="KOG0266">
    <property type="taxonomic scope" value="Eukaryota"/>
</dbReference>
<keyword evidence="2" id="KW-0677">Repeat</keyword>
<protein>
    <submittedName>
        <fullName evidence="6">WD repeat protein Swd3</fullName>
    </submittedName>
</protein>
<organism evidence="6 7">
    <name type="scientific">Schizosaccharomyces cryophilus (strain OY26 / ATCC MYA-4695 / CBS 11777 / NBRC 106824 / NRRL Y48691)</name>
    <name type="common">Fission yeast</name>
    <dbReference type="NCBI Taxonomy" id="653667"/>
    <lineage>
        <taxon>Eukaryota</taxon>
        <taxon>Fungi</taxon>
        <taxon>Dikarya</taxon>
        <taxon>Ascomycota</taxon>
        <taxon>Taphrinomycotina</taxon>
        <taxon>Schizosaccharomycetes</taxon>
        <taxon>Schizosaccharomycetales</taxon>
        <taxon>Schizosaccharomycetaceae</taxon>
        <taxon>Schizosaccharomyces</taxon>
    </lineage>
</organism>
<evidence type="ECO:0000256" key="2">
    <source>
        <dbReference type="ARBA" id="ARBA00022737"/>
    </source>
</evidence>
<feature type="repeat" description="WD" evidence="3">
    <location>
        <begin position="87"/>
        <end position="128"/>
    </location>
</feature>
<dbReference type="OrthoDB" id="674604at2759"/>
<feature type="compositionally biased region" description="Polar residues" evidence="4">
    <location>
        <begin position="375"/>
        <end position="386"/>
    </location>
</feature>
<dbReference type="CDD" id="cd00200">
    <property type="entry name" value="WD40"/>
    <property type="match status" value="1"/>
</dbReference>
<dbReference type="HOGENOM" id="CLU_000288_57_1_1"/>